<evidence type="ECO:0000256" key="3">
    <source>
        <dbReference type="ARBA" id="ARBA00023015"/>
    </source>
</evidence>
<dbReference type="InterPro" id="IPR001867">
    <property type="entry name" value="OmpR/PhoB-type_DNA-bd"/>
</dbReference>
<evidence type="ECO:0000256" key="1">
    <source>
        <dbReference type="ARBA" id="ARBA00005820"/>
    </source>
</evidence>
<dbReference type="SMART" id="SM01043">
    <property type="entry name" value="BTAD"/>
    <property type="match status" value="1"/>
</dbReference>
<accession>A0ABW9NN65</accession>
<feature type="domain" description="OmpR/PhoB-type" evidence="8">
    <location>
        <begin position="22"/>
        <end position="127"/>
    </location>
</feature>
<dbReference type="Pfam" id="PF03704">
    <property type="entry name" value="BTAD"/>
    <property type="match status" value="1"/>
</dbReference>
<dbReference type="PROSITE" id="PS51755">
    <property type="entry name" value="OMPR_PHOB"/>
    <property type="match status" value="1"/>
</dbReference>
<gene>
    <name evidence="9" type="ORF">FFZ77_03475</name>
</gene>
<dbReference type="PANTHER" id="PTHR35807">
    <property type="entry name" value="TRANSCRIPTIONAL REGULATOR REDD-RELATED"/>
    <property type="match status" value="1"/>
</dbReference>
<dbReference type="Gene3D" id="1.10.10.10">
    <property type="entry name" value="Winged helix-like DNA-binding domain superfamily/Winged helix DNA-binding domain"/>
    <property type="match status" value="1"/>
</dbReference>
<name>A0ABW9NN65_9ACTN</name>
<organism evidence="9 10">
    <name type="scientific">Streptomyces katsurahamanus</name>
    <dbReference type="NCBI Taxonomy" id="2577098"/>
    <lineage>
        <taxon>Bacteria</taxon>
        <taxon>Bacillati</taxon>
        <taxon>Actinomycetota</taxon>
        <taxon>Actinomycetes</taxon>
        <taxon>Kitasatosporales</taxon>
        <taxon>Streptomycetaceae</taxon>
        <taxon>Streptomyces</taxon>
    </lineage>
</organism>
<feature type="region of interest" description="Disordered" evidence="7">
    <location>
        <begin position="1"/>
        <end position="21"/>
    </location>
</feature>
<dbReference type="Gene3D" id="3.40.50.300">
    <property type="entry name" value="P-loop containing nucleotide triphosphate hydrolases"/>
    <property type="match status" value="1"/>
</dbReference>
<comment type="caution">
    <text evidence="9">The sequence shown here is derived from an EMBL/GenBank/DDBJ whole genome shotgun (WGS) entry which is preliminary data.</text>
</comment>
<keyword evidence="4 6" id="KW-0238">DNA-binding</keyword>
<dbReference type="InterPro" id="IPR011990">
    <property type="entry name" value="TPR-like_helical_dom_sf"/>
</dbReference>
<dbReference type="PANTHER" id="PTHR35807:SF1">
    <property type="entry name" value="TRANSCRIPTIONAL REGULATOR REDD"/>
    <property type="match status" value="1"/>
</dbReference>
<dbReference type="SUPFAM" id="SSF52540">
    <property type="entry name" value="P-loop containing nucleoside triphosphate hydrolases"/>
    <property type="match status" value="1"/>
</dbReference>
<dbReference type="EMBL" id="VDEQ01000032">
    <property type="protein sequence ID" value="MQS34712.1"/>
    <property type="molecule type" value="Genomic_DNA"/>
</dbReference>
<dbReference type="InterPro" id="IPR005158">
    <property type="entry name" value="BTAD"/>
</dbReference>
<dbReference type="InterPro" id="IPR051677">
    <property type="entry name" value="AfsR-DnrI-RedD_regulator"/>
</dbReference>
<evidence type="ECO:0000313" key="9">
    <source>
        <dbReference type="EMBL" id="MQS34712.1"/>
    </source>
</evidence>
<protein>
    <submittedName>
        <fullName evidence="9">AfsR family transcriptional regulator</fullName>
    </submittedName>
</protein>
<evidence type="ECO:0000313" key="10">
    <source>
        <dbReference type="Proteomes" id="UP000460558"/>
    </source>
</evidence>
<dbReference type="InterPro" id="IPR036388">
    <property type="entry name" value="WH-like_DNA-bd_sf"/>
</dbReference>
<dbReference type="CDD" id="cd15831">
    <property type="entry name" value="BTAD"/>
    <property type="match status" value="1"/>
</dbReference>
<dbReference type="SMART" id="SM00862">
    <property type="entry name" value="Trans_reg_C"/>
    <property type="match status" value="1"/>
</dbReference>
<keyword evidence="3" id="KW-0805">Transcription regulation</keyword>
<evidence type="ECO:0000256" key="5">
    <source>
        <dbReference type="ARBA" id="ARBA00023163"/>
    </source>
</evidence>
<dbReference type="InterPro" id="IPR027417">
    <property type="entry name" value="P-loop_NTPase"/>
</dbReference>
<evidence type="ECO:0000259" key="8">
    <source>
        <dbReference type="PROSITE" id="PS51755"/>
    </source>
</evidence>
<evidence type="ECO:0000256" key="2">
    <source>
        <dbReference type="ARBA" id="ARBA00023012"/>
    </source>
</evidence>
<evidence type="ECO:0000256" key="4">
    <source>
        <dbReference type="ARBA" id="ARBA00023125"/>
    </source>
</evidence>
<dbReference type="Gene3D" id="1.25.40.10">
    <property type="entry name" value="Tetratricopeptide repeat domain"/>
    <property type="match status" value="1"/>
</dbReference>
<dbReference type="Proteomes" id="UP000460558">
    <property type="component" value="Unassembled WGS sequence"/>
</dbReference>
<dbReference type="SUPFAM" id="SSF48452">
    <property type="entry name" value="TPR-like"/>
    <property type="match status" value="1"/>
</dbReference>
<sequence>MPPPFPLPRRTLSGKGRVRSARPGTELASMLRFEVLGPLRVWRGQSELDLGFPQQRALLALLLVRVGRPVPLGEIVEALWSGWPPASAANAVRRYAGSLRRLLEPELPPRTPGQRVLRRGGGYLLNAGNSEVDLLRFRELVGRGNRLAAAGRPDSAVREFADALSQWRGPVAQGVREAVRAHPRFTGVEREIVRATATAAELALRHGGTAQILPSIRKAVALAPLNESLHARLVLSLAAGGAQTEALAAYETARHRLAAELGTVPGAELSAAHTRVLRRQVPRTRPSATPYRVPAQLPPDLAVFTGRAAELATLTAAADDAEDAAGVAATVVIGGAPGVDKSTLAVRWAHQAAARFPDGRLHVELGGFAPARHPLDPAEALRGMLVSLGVPHRGLPDTAEALTGLYRKLMAGRRALVVLDDAAGSDQVRRLLPATPGCLVLVTSRLDLSPLVSRGARPLRLHAPPAREAEHVLARRIGAERVAAEPAAVREIAARCGYLPLALAAIAARAAARPHFPLAALAGELRAGDGLDAFPAGVRTAFQRSYRALPPEHARLFRLLSRHPGPDPWITPTSAAALTGLPVLDLSARLGALSSVHLLTEDEPARYTLHPLLRSFAAELADEDGADW</sequence>
<keyword evidence="5" id="KW-0804">Transcription</keyword>
<dbReference type="SUPFAM" id="SSF46894">
    <property type="entry name" value="C-terminal effector domain of the bipartite response regulators"/>
    <property type="match status" value="1"/>
</dbReference>
<keyword evidence="10" id="KW-1185">Reference proteome</keyword>
<evidence type="ECO:0000256" key="6">
    <source>
        <dbReference type="PROSITE-ProRule" id="PRU01091"/>
    </source>
</evidence>
<reference evidence="9 10" key="1">
    <citation type="submission" date="2019-06" db="EMBL/GenBank/DDBJ databases">
        <title>Comparative genomics and metabolomics analyses of clavulanic acid producing Streptomyces species provides insight into specialized metabolism and evolution of beta-lactam biosynthetic gene clusters.</title>
        <authorList>
            <person name="Moore M.A."/>
            <person name="Cruz-Morales P."/>
            <person name="Barona Gomez F."/>
            <person name="Kapil T."/>
        </authorList>
    </citation>
    <scope>NUCLEOTIDE SEQUENCE [LARGE SCALE GENOMIC DNA]</scope>
    <source>
        <strain evidence="9 10">T-272</strain>
    </source>
</reference>
<comment type="similarity">
    <text evidence="1">Belongs to the AfsR/DnrI/RedD regulatory family.</text>
</comment>
<feature type="DNA-binding region" description="OmpR/PhoB-type" evidence="6">
    <location>
        <begin position="22"/>
        <end position="127"/>
    </location>
</feature>
<dbReference type="InterPro" id="IPR016032">
    <property type="entry name" value="Sig_transdc_resp-reg_C-effctor"/>
</dbReference>
<keyword evidence="2" id="KW-0902">Two-component regulatory system</keyword>
<evidence type="ECO:0000256" key="7">
    <source>
        <dbReference type="SAM" id="MobiDB-lite"/>
    </source>
</evidence>
<proteinExistence type="inferred from homology"/>
<dbReference type="PRINTS" id="PR00364">
    <property type="entry name" value="DISEASERSIST"/>
</dbReference>